<protein>
    <submittedName>
        <fullName evidence="1">Uncharacterized protein</fullName>
    </submittedName>
</protein>
<comment type="caution">
    <text evidence="1">The sequence shown here is derived from an EMBL/GenBank/DDBJ whole genome shotgun (WGS) entry which is preliminary data.</text>
</comment>
<accession>A0A124F2Z5</accession>
<sequence>MITKIVNDLFSFIGFLYAKKDYFISKQNLINEFNDLLEERNSLKPDSNYRAKMAYDKIQQEIAEKFIDVKKDVIAPIEDKIFELNIADISSPIINLNAKGELFELQRNFDEEDLERIFSVNAMYADFKKSTNGYHFYMPFFFLELDRDLQGFMKFFNTAEVENDEVEILQSVNKYSSLEFENIKKILAFFLVPGKKEESEEIFFTDILKHRINASREDERIYAIKFLIDDIKTLQEENRSFSNSSVYFQAKIDRFIEYCQKKILVLQRKIDEMELEQSALYERSIRVYRKASLEDAKRLHCNEGDIYSIIPEPKNQEEAIIRFKELHGQRTFELLRKKFLKTYGNTPTFKIINDELFPIYHFISEANQKSTEEAFKNRDHSDYLEYLRLENKFYQNETLPFSDYYNYFNSNSTSVYGKYFLYKDWLEELRVKLNKDEWTEYIKGLSKSEREDILQHAQELQRLAEISLNYSKGKKWSISNYPAELESISRVDLFIEHLSQTFETFINEGQKVDHIMDILMQTSKTNVDNPLLKESKSINKHLYNRLKSLKLILSKINTPSDSNQEAKKETDVTTEKIAELFEFMLTVDPRTHKKILSDSEYDKLLGWIRYYFNNNLQIPLIDNPIRIVNTAKGNVIYTFILIFRELRPTMTRPDSLFELIQACFYYCRATKVSSLRKQKEPQYYRSTNRNYSKNI</sequence>
<evidence type="ECO:0000313" key="2">
    <source>
        <dbReference type="Proteomes" id="UP000054388"/>
    </source>
</evidence>
<organism evidence="1 2">
    <name type="scientific">Chryseobacterium aquaticum subsp. greenlandense</name>
    <dbReference type="NCBI Taxonomy" id="345663"/>
    <lineage>
        <taxon>Bacteria</taxon>
        <taxon>Pseudomonadati</taxon>
        <taxon>Bacteroidota</taxon>
        <taxon>Flavobacteriia</taxon>
        <taxon>Flavobacteriales</taxon>
        <taxon>Weeksellaceae</taxon>
        <taxon>Chryseobacterium group</taxon>
        <taxon>Chryseobacterium</taxon>
    </lineage>
</organism>
<proteinExistence type="predicted"/>
<dbReference type="AlphaFoldDB" id="A0A124F2Z5"/>
<evidence type="ECO:0000313" key="1">
    <source>
        <dbReference type="EMBL" id="KUJ56351.1"/>
    </source>
</evidence>
<name>A0A124F2Z5_9FLAO</name>
<dbReference type="EMBL" id="LMAI01000004">
    <property type="protein sequence ID" value="KUJ56351.1"/>
    <property type="molecule type" value="Genomic_DNA"/>
</dbReference>
<reference evidence="1 2" key="1">
    <citation type="submission" date="2015-10" db="EMBL/GenBank/DDBJ databases">
        <title>Genome sequence of Chryseobacterium greenlandense.</title>
        <authorList>
            <person name="Newman J."/>
            <person name="Fischer K."/>
            <person name="Miller J."/>
        </authorList>
    </citation>
    <scope>NUCLEOTIDE SEQUENCE [LARGE SCALE GENOMIC DNA]</scope>
    <source>
        <strain evidence="1 2">UMB34</strain>
    </source>
</reference>
<dbReference type="Proteomes" id="UP000054388">
    <property type="component" value="Unassembled WGS sequence"/>
</dbReference>
<gene>
    <name evidence="1" type="ORF">AR686_07250</name>
</gene>
<dbReference type="RefSeq" id="WP_050379452.1">
    <property type="nucleotide sequence ID" value="NZ_LMAI01000004.1"/>
</dbReference>